<dbReference type="NCBIfam" id="NF009070">
    <property type="entry name" value="PRK12405.1"/>
    <property type="match status" value="1"/>
</dbReference>
<dbReference type="PIRSF" id="PIRSF006102">
    <property type="entry name" value="NQR_DE"/>
    <property type="match status" value="1"/>
</dbReference>
<comment type="subcellular location">
    <subcellularLocation>
        <location evidence="1">Endomembrane system</location>
        <topology evidence="1">Multi-pass membrane protein</topology>
    </subcellularLocation>
</comment>
<feature type="transmembrane region" description="Helical" evidence="8">
    <location>
        <begin position="37"/>
        <end position="59"/>
    </location>
</feature>
<dbReference type="GO" id="GO:0005886">
    <property type="term" value="C:plasma membrane"/>
    <property type="evidence" value="ECO:0007669"/>
    <property type="project" value="TreeGrafter"/>
</dbReference>
<proteinExistence type="inferred from homology"/>
<comment type="caution">
    <text evidence="9">The sequence shown here is derived from an EMBL/GenBank/DDBJ whole genome shotgun (WGS) entry which is preliminary data.</text>
</comment>
<feature type="transmembrane region" description="Helical" evidence="8">
    <location>
        <begin position="95"/>
        <end position="117"/>
    </location>
</feature>
<dbReference type="GO" id="GO:0022900">
    <property type="term" value="P:electron transport chain"/>
    <property type="evidence" value="ECO:0007669"/>
    <property type="project" value="InterPro"/>
</dbReference>
<keyword evidence="3 8" id="KW-0812">Transmembrane</keyword>
<dbReference type="PANTHER" id="PTHR30586:SF0">
    <property type="entry name" value="ION-TRANSLOCATING OXIDOREDUCTASE COMPLEX SUBUNIT E"/>
    <property type="match status" value="1"/>
</dbReference>
<dbReference type="GO" id="GO:0012505">
    <property type="term" value="C:endomembrane system"/>
    <property type="evidence" value="ECO:0007669"/>
    <property type="project" value="UniProtKB-SubCell"/>
</dbReference>
<gene>
    <name evidence="9" type="primary">rsxE_1</name>
    <name evidence="9" type="ORF">GALL_05150</name>
</gene>
<dbReference type="NCBIfam" id="TIGR01948">
    <property type="entry name" value="rnfE"/>
    <property type="match status" value="1"/>
</dbReference>
<keyword evidence="4" id="KW-1278">Translocase</keyword>
<keyword evidence="2" id="KW-0813">Transport</keyword>
<accession>A0A1J5TFA0</accession>
<evidence type="ECO:0000256" key="6">
    <source>
        <dbReference type="ARBA" id="ARBA00022989"/>
    </source>
</evidence>
<dbReference type="Pfam" id="PF02508">
    <property type="entry name" value="Rnf-Nqr"/>
    <property type="match status" value="1"/>
</dbReference>
<name>A0A1J5TFA0_9ZZZZ</name>
<evidence type="ECO:0000256" key="8">
    <source>
        <dbReference type="SAM" id="Phobius"/>
    </source>
</evidence>
<protein>
    <submittedName>
        <fullName evidence="9">Electron transport complex subunit RsxE</fullName>
    </submittedName>
</protein>
<reference evidence="9" key="1">
    <citation type="submission" date="2016-10" db="EMBL/GenBank/DDBJ databases">
        <title>Sequence of Gallionella enrichment culture.</title>
        <authorList>
            <person name="Poehlein A."/>
            <person name="Muehling M."/>
            <person name="Daniel R."/>
        </authorList>
    </citation>
    <scope>NUCLEOTIDE SEQUENCE</scope>
</reference>
<evidence type="ECO:0000256" key="7">
    <source>
        <dbReference type="ARBA" id="ARBA00023136"/>
    </source>
</evidence>
<evidence type="ECO:0000256" key="4">
    <source>
        <dbReference type="ARBA" id="ARBA00022967"/>
    </source>
</evidence>
<keyword evidence="6 8" id="KW-1133">Transmembrane helix</keyword>
<dbReference type="InterPro" id="IPR003667">
    <property type="entry name" value="NqrDE/RnfAE"/>
</dbReference>
<dbReference type="PANTHER" id="PTHR30586">
    <property type="entry name" value="ELECTRON TRANSPORT COMPLEX PROTEIN RNFE"/>
    <property type="match status" value="1"/>
</dbReference>
<feature type="transmembrane region" description="Helical" evidence="8">
    <location>
        <begin position="71"/>
        <end position="89"/>
    </location>
</feature>
<dbReference type="AlphaFoldDB" id="A0A1J5TFA0"/>
<sequence>MTLQEFKDILHNGVWKQNTGVVQLLGLCPLLAVSSTVVNGVSLGLATAVVMALSGAAIAPIRSYVPNEIRIPVFILIIAVLVTVVQYLMNAYMYGLYVVLGIFIPLIVTNCIVLARVEAFASKNTLLPSALDGFAMGLGLTAVLAVLGGIRELLGKGTLLSGIDLALGDMAKDWVLHVLPNYKGFLLAILPPGAFIGLGCLIAGKNWLNLRAERKRKSGATVIPIEAGCTPAMH</sequence>
<dbReference type="EMBL" id="MLJW01000001">
    <property type="protein sequence ID" value="OIR19633.1"/>
    <property type="molecule type" value="Genomic_DNA"/>
</dbReference>
<dbReference type="HAMAP" id="MF_00478">
    <property type="entry name" value="RsxE_RnfE"/>
    <property type="match status" value="1"/>
</dbReference>
<evidence type="ECO:0000256" key="5">
    <source>
        <dbReference type="ARBA" id="ARBA00022982"/>
    </source>
</evidence>
<evidence type="ECO:0000313" key="9">
    <source>
        <dbReference type="EMBL" id="OIR19633.1"/>
    </source>
</evidence>
<keyword evidence="7 8" id="KW-0472">Membrane</keyword>
<feature type="transmembrane region" description="Helical" evidence="8">
    <location>
        <begin position="185"/>
        <end position="208"/>
    </location>
</feature>
<evidence type="ECO:0000256" key="1">
    <source>
        <dbReference type="ARBA" id="ARBA00004127"/>
    </source>
</evidence>
<evidence type="ECO:0000256" key="2">
    <source>
        <dbReference type="ARBA" id="ARBA00022448"/>
    </source>
</evidence>
<feature type="transmembrane region" description="Helical" evidence="8">
    <location>
        <begin position="129"/>
        <end position="150"/>
    </location>
</feature>
<dbReference type="InterPro" id="IPR010968">
    <property type="entry name" value="RnfE"/>
</dbReference>
<organism evidence="9">
    <name type="scientific">mine drainage metagenome</name>
    <dbReference type="NCBI Taxonomy" id="410659"/>
    <lineage>
        <taxon>unclassified sequences</taxon>
        <taxon>metagenomes</taxon>
        <taxon>ecological metagenomes</taxon>
    </lineage>
</organism>
<keyword evidence="5" id="KW-0249">Electron transport</keyword>
<evidence type="ECO:0000256" key="3">
    <source>
        <dbReference type="ARBA" id="ARBA00022692"/>
    </source>
</evidence>